<dbReference type="GO" id="GO:0009092">
    <property type="term" value="P:homoserine metabolic process"/>
    <property type="evidence" value="ECO:0007669"/>
    <property type="project" value="TreeGrafter"/>
</dbReference>
<evidence type="ECO:0000256" key="1">
    <source>
        <dbReference type="ARBA" id="ARBA00022679"/>
    </source>
</evidence>
<dbReference type="Pfam" id="PF00561">
    <property type="entry name" value="Abhydrolase_1"/>
    <property type="match status" value="1"/>
</dbReference>
<dbReference type="InterPro" id="IPR000073">
    <property type="entry name" value="AB_hydrolase_1"/>
</dbReference>
<evidence type="ECO:0000313" key="3">
    <source>
        <dbReference type="EMBL" id="MEJ8566059.1"/>
    </source>
</evidence>
<dbReference type="GO" id="GO:0016787">
    <property type="term" value="F:hydrolase activity"/>
    <property type="evidence" value="ECO:0007669"/>
    <property type="project" value="UniProtKB-KW"/>
</dbReference>
<dbReference type="PANTHER" id="PTHR32268:SF11">
    <property type="entry name" value="HOMOSERINE O-ACETYLTRANSFERASE"/>
    <property type="match status" value="1"/>
</dbReference>
<accession>A0AAW9RB78</accession>
<organism evidence="3 4">
    <name type="scientific">Elongatibacter sediminis</name>
    <dbReference type="NCBI Taxonomy" id="3119006"/>
    <lineage>
        <taxon>Bacteria</taxon>
        <taxon>Pseudomonadati</taxon>
        <taxon>Pseudomonadota</taxon>
        <taxon>Gammaproteobacteria</taxon>
        <taxon>Chromatiales</taxon>
        <taxon>Wenzhouxiangellaceae</taxon>
        <taxon>Elongatibacter</taxon>
    </lineage>
</organism>
<name>A0AAW9RB78_9GAMM</name>
<gene>
    <name evidence="3" type="ORF">V3330_00370</name>
</gene>
<dbReference type="GO" id="GO:0004414">
    <property type="term" value="F:homoserine O-acetyltransferase activity"/>
    <property type="evidence" value="ECO:0007669"/>
    <property type="project" value="TreeGrafter"/>
</dbReference>
<keyword evidence="3" id="KW-0378">Hydrolase</keyword>
<protein>
    <submittedName>
        <fullName evidence="3">Alpha/beta fold hydrolase</fullName>
    </submittedName>
</protein>
<proteinExistence type="predicted"/>
<sequence length="376" mass="40469">MSRRGSGVCPARKRSVIGVSARGGLMALLLLLTLGLVPAVFGAQPDPGPDPESAGGLRQADLGECALELGGVIEDCQLTYRVLGDRASDGGNVVVFPSWYGGTTESLIQSKLIGPGMLADTNRWQVIAIEAFGNGLSSSPSNSERQAGEAFPRFTIGDMVAAQYRLLTEQLNLDSVHAVVGVSMGGFQALEWAVRHPGFSRRIAAIEGTPWPTAFDLLLWQTWYRISDVYRGDPASLHLASELMIRLDALALWTPGHFAGMVAPAELDEFMKDFTPEPSVGSLFDRRSQTAAVMGHDIRRGLSDPRTQLRERIQAEVLQVVFAGDHMVNPAPSQELGRWLEAEVRVVDSGCGHMGPSAECAYDEVVAAVQAFLGRP</sequence>
<evidence type="ECO:0000259" key="2">
    <source>
        <dbReference type="Pfam" id="PF00561"/>
    </source>
</evidence>
<dbReference type="EMBL" id="JAZHOG010000001">
    <property type="protein sequence ID" value="MEJ8566059.1"/>
    <property type="molecule type" value="Genomic_DNA"/>
</dbReference>
<dbReference type="RefSeq" id="WP_354693383.1">
    <property type="nucleotide sequence ID" value="NZ_JAZHOG010000001.1"/>
</dbReference>
<keyword evidence="1" id="KW-0808">Transferase</keyword>
<dbReference type="InterPro" id="IPR008220">
    <property type="entry name" value="HAT_MetX-like"/>
</dbReference>
<evidence type="ECO:0000313" key="4">
    <source>
        <dbReference type="Proteomes" id="UP001359886"/>
    </source>
</evidence>
<comment type="caution">
    <text evidence="3">The sequence shown here is derived from an EMBL/GenBank/DDBJ whole genome shotgun (WGS) entry which is preliminary data.</text>
</comment>
<reference evidence="3 4" key="1">
    <citation type="submission" date="2024-02" db="EMBL/GenBank/DDBJ databases">
        <title>A novel Wenzhouxiangellaceae bacterium, isolated from coastal sediments.</title>
        <authorList>
            <person name="Du Z.-J."/>
            <person name="Ye Y.-Q."/>
            <person name="Zhang X.-Y."/>
        </authorList>
    </citation>
    <scope>NUCLEOTIDE SEQUENCE [LARGE SCALE GENOMIC DNA]</scope>
    <source>
        <strain evidence="3 4">CH-27</strain>
    </source>
</reference>
<dbReference type="GO" id="GO:0009086">
    <property type="term" value="P:methionine biosynthetic process"/>
    <property type="evidence" value="ECO:0007669"/>
    <property type="project" value="TreeGrafter"/>
</dbReference>
<dbReference type="AlphaFoldDB" id="A0AAW9RB78"/>
<dbReference type="Gene3D" id="3.40.50.1820">
    <property type="entry name" value="alpha/beta hydrolase"/>
    <property type="match status" value="1"/>
</dbReference>
<dbReference type="PANTHER" id="PTHR32268">
    <property type="entry name" value="HOMOSERINE O-ACETYLTRANSFERASE"/>
    <property type="match status" value="1"/>
</dbReference>
<dbReference type="Proteomes" id="UP001359886">
    <property type="component" value="Unassembled WGS sequence"/>
</dbReference>
<feature type="domain" description="AB hydrolase-1" evidence="2">
    <location>
        <begin position="100"/>
        <end position="354"/>
    </location>
</feature>
<dbReference type="InterPro" id="IPR029058">
    <property type="entry name" value="AB_hydrolase_fold"/>
</dbReference>
<keyword evidence="4" id="KW-1185">Reference proteome</keyword>
<dbReference type="SUPFAM" id="SSF53474">
    <property type="entry name" value="alpha/beta-Hydrolases"/>
    <property type="match status" value="1"/>
</dbReference>